<name>A0A8S3XS58_PARAO</name>
<dbReference type="AlphaFoldDB" id="A0A8S3XS58"/>
<reference evidence="1" key="1">
    <citation type="submission" date="2021-04" db="EMBL/GenBank/DDBJ databases">
        <authorList>
            <person name="Tunstrom K."/>
        </authorList>
    </citation>
    <scope>NUCLEOTIDE SEQUENCE</scope>
</reference>
<comment type="caution">
    <text evidence="1">The sequence shown here is derived from an EMBL/GenBank/DDBJ whole genome shotgun (WGS) entry which is preliminary data.</text>
</comment>
<keyword evidence="2" id="KW-1185">Reference proteome</keyword>
<dbReference type="EMBL" id="CAJQZP010001307">
    <property type="protein sequence ID" value="CAG5038469.1"/>
    <property type="molecule type" value="Genomic_DNA"/>
</dbReference>
<evidence type="ECO:0000313" key="1">
    <source>
        <dbReference type="EMBL" id="CAG5038469.1"/>
    </source>
</evidence>
<protein>
    <submittedName>
        <fullName evidence="1">(apollo) hypothetical protein</fullName>
    </submittedName>
</protein>
<sequence length="127" mass="13181">MDTAKGFVRDSTQYWDGCHMCCRAHEEAVERTLKDLQTCSHVVVGTGGECEMVRVVCKTAVAVAGRGGARAHCWACCCRAVCSCVVVGTGGECEMVLVVCRTAVAVAGRGGGARTAGHAAVALYVVV</sequence>
<evidence type="ECO:0000313" key="2">
    <source>
        <dbReference type="Proteomes" id="UP000691718"/>
    </source>
</evidence>
<gene>
    <name evidence="1" type="ORF">PAPOLLO_LOCUS21373</name>
</gene>
<dbReference type="Proteomes" id="UP000691718">
    <property type="component" value="Unassembled WGS sequence"/>
</dbReference>
<organism evidence="1 2">
    <name type="scientific">Parnassius apollo</name>
    <name type="common">Apollo butterfly</name>
    <name type="synonym">Papilio apollo</name>
    <dbReference type="NCBI Taxonomy" id="110799"/>
    <lineage>
        <taxon>Eukaryota</taxon>
        <taxon>Metazoa</taxon>
        <taxon>Ecdysozoa</taxon>
        <taxon>Arthropoda</taxon>
        <taxon>Hexapoda</taxon>
        <taxon>Insecta</taxon>
        <taxon>Pterygota</taxon>
        <taxon>Neoptera</taxon>
        <taxon>Endopterygota</taxon>
        <taxon>Lepidoptera</taxon>
        <taxon>Glossata</taxon>
        <taxon>Ditrysia</taxon>
        <taxon>Papilionoidea</taxon>
        <taxon>Papilionidae</taxon>
        <taxon>Parnassiinae</taxon>
        <taxon>Parnassini</taxon>
        <taxon>Parnassius</taxon>
        <taxon>Parnassius</taxon>
    </lineage>
</organism>
<proteinExistence type="predicted"/>
<accession>A0A8S3XS58</accession>